<name>A0A0M4DQT6_STRPR</name>
<evidence type="ECO:0000313" key="2">
    <source>
        <dbReference type="Proteomes" id="UP000060513"/>
    </source>
</evidence>
<dbReference type="KEGG" id="spri:SPRI_2594"/>
<accession>A0A0M4DQT6</accession>
<keyword evidence="1" id="KW-0808">Transferase</keyword>
<dbReference type="PATRIC" id="fig|38300.4.peg.2737"/>
<dbReference type="GO" id="GO:0016779">
    <property type="term" value="F:nucleotidyltransferase activity"/>
    <property type="evidence" value="ECO:0007669"/>
    <property type="project" value="InterPro"/>
</dbReference>
<dbReference type="EMBL" id="CP011340">
    <property type="protein sequence ID" value="ALC20900.1"/>
    <property type="molecule type" value="Genomic_DNA"/>
</dbReference>
<dbReference type="RefSeq" id="WP_053556937.1">
    <property type="nucleotide sequence ID" value="NZ_CP011340.1"/>
</dbReference>
<protein>
    <submittedName>
        <fullName evidence="1">Nucleotidyltransferase</fullName>
    </submittedName>
</protein>
<dbReference type="OrthoDB" id="3422944at2"/>
<proteinExistence type="predicted"/>
<dbReference type="Pfam" id="PF01909">
    <property type="entry name" value="NTP_transf_2"/>
    <property type="match status" value="1"/>
</dbReference>
<dbReference type="STRING" id="38300.SPRI_2594"/>
<evidence type="ECO:0000313" key="1">
    <source>
        <dbReference type="EMBL" id="ALC20900.1"/>
    </source>
</evidence>
<dbReference type="SUPFAM" id="SSF81301">
    <property type="entry name" value="Nucleotidyltransferase"/>
    <property type="match status" value="1"/>
</dbReference>
<dbReference type="AlphaFoldDB" id="A0A0M4DQT6"/>
<dbReference type="InterPro" id="IPR043519">
    <property type="entry name" value="NT_sf"/>
</dbReference>
<sequence length="270" mass="28741">MESKGLNPDGSIAREGALDRVTAAFAPVVAAARSQIAGRFGDGRLHSAYLYGSIPRGTAVPGVSDLDLLLVLHEEPTARDRADADAMEAVLDGESEAIDGAGVLIVGAGAALDEAERYDLGFFISCLCTPLTGEDLAARLPAQYPTSLLARETNGDLDLVLPRWRARLRDAGTDTARLALCRRAARRLVRSGFTLVMPRWGGWTSDLEASAELFAGHYPQRAAQMRLAAAAARRPTPDEAVIRTLVEDLGPWLAGEYTAVHGTKAVRPAP</sequence>
<reference evidence="1 2" key="1">
    <citation type="submission" date="2015-08" db="EMBL/GenBank/DDBJ databases">
        <title>Genome sequence of the pristinamycin over-producing bacterium Streptomyces pristinaespiralis HCCB10218.</title>
        <authorList>
            <person name="Tian J."/>
            <person name="Yang J."/>
            <person name="Li L."/>
            <person name="Ruan L."/>
            <person name="Wei W."/>
            <person name="Zheng G."/>
            <person name="Wei Z."/>
            <person name="Yang S."/>
            <person name="Ge M."/>
            <person name="Jiang W."/>
            <person name="Lu Y."/>
        </authorList>
    </citation>
    <scope>NUCLEOTIDE SEQUENCE [LARGE SCALE GENOMIC DNA]</scope>
    <source>
        <strain evidence="1 2">HCCB 10218</strain>
    </source>
</reference>
<organism evidence="1">
    <name type="scientific">Streptomyces pristinaespiralis</name>
    <dbReference type="NCBI Taxonomy" id="38300"/>
    <lineage>
        <taxon>Bacteria</taxon>
        <taxon>Bacillati</taxon>
        <taxon>Actinomycetota</taxon>
        <taxon>Actinomycetes</taxon>
        <taxon>Kitasatosporales</taxon>
        <taxon>Streptomycetaceae</taxon>
        <taxon>Streptomyces</taxon>
    </lineage>
</organism>
<gene>
    <name evidence="1" type="ORF">SPRI_2594</name>
</gene>
<dbReference type="InterPro" id="IPR002934">
    <property type="entry name" value="Polymerase_NTP_transf_dom"/>
</dbReference>
<dbReference type="GeneID" id="97236368"/>
<dbReference type="Proteomes" id="UP000060513">
    <property type="component" value="Chromosome"/>
</dbReference>